<proteinExistence type="predicted"/>
<evidence type="ECO:0000313" key="3">
    <source>
        <dbReference type="Proteomes" id="UP000027222"/>
    </source>
</evidence>
<feature type="transmembrane region" description="Helical" evidence="1">
    <location>
        <begin position="37"/>
        <end position="59"/>
    </location>
</feature>
<protein>
    <submittedName>
        <fullName evidence="2">Uncharacterized protein</fullName>
    </submittedName>
</protein>
<keyword evidence="1" id="KW-1133">Transmembrane helix</keyword>
<dbReference type="AlphaFoldDB" id="A0A067TBG5"/>
<organism evidence="2 3">
    <name type="scientific">Galerina marginata (strain CBS 339.88)</name>
    <dbReference type="NCBI Taxonomy" id="685588"/>
    <lineage>
        <taxon>Eukaryota</taxon>
        <taxon>Fungi</taxon>
        <taxon>Dikarya</taxon>
        <taxon>Basidiomycota</taxon>
        <taxon>Agaricomycotina</taxon>
        <taxon>Agaricomycetes</taxon>
        <taxon>Agaricomycetidae</taxon>
        <taxon>Agaricales</taxon>
        <taxon>Agaricineae</taxon>
        <taxon>Strophariaceae</taxon>
        <taxon>Galerina</taxon>
    </lineage>
</organism>
<dbReference type="HOGENOM" id="CLU_2210262_0_0_1"/>
<keyword evidence="1" id="KW-0812">Transmembrane</keyword>
<evidence type="ECO:0000313" key="2">
    <source>
        <dbReference type="EMBL" id="KDR80451.1"/>
    </source>
</evidence>
<dbReference type="EMBL" id="KL142372">
    <property type="protein sequence ID" value="KDR80451.1"/>
    <property type="molecule type" value="Genomic_DNA"/>
</dbReference>
<keyword evidence="3" id="KW-1185">Reference proteome</keyword>
<keyword evidence="1" id="KW-0472">Membrane</keyword>
<gene>
    <name evidence="2" type="ORF">GALMADRAFT_1200853</name>
</gene>
<accession>A0A067TBG5</accession>
<dbReference type="Proteomes" id="UP000027222">
    <property type="component" value="Unassembled WGS sequence"/>
</dbReference>
<evidence type="ECO:0000256" key="1">
    <source>
        <dbReference type="SAM" id="Phobius"/>
    </source>
</evidence>
<sequence>MSHWLNYRLITITVMVAAKGGTEPNTRKLVLGHSGKLSFPLLFSFLEFCCVFGKFLSIIPVIKLNSVYKLCHSFHSKRKAFNMVLLNVFPVSITHTTYEKPFNKRSN</sequence>
<reference evidence="3" key="1">
    <citation type="journal article" date="2014" name="Proc. Natl. Acad. Sci. U.S.A.">
        <title>Extensive sampling of basidiomycete genomes demonstrates inadequacy of the white-rot/brown-rot paradigm for wood decay fungi.</title>
        <authorList>
            <person name="Riley R."/>
            <person name="Salamov A.A."/>
            <person name="Brown D.W."/>
            <person name="Nagy L.G."/>
            <person name="Floudas D."/>
            <person name="Held B.W."/>
            <person name="Levasseur A."/>
            <person name="Lombard V."/>
            <person name="Morin E."/>
            <person name="Otillar R."/>
            <person name="Lindquist E.A."/>
            <person name="Sun H."/>
            <person name="LaButti K.M."/>
            <person name="Schmutz J."/>
            <person name="Jabbour D."/>
            <person name="Luo H."/>
            <person name="Baker S.E."/>
            <person name="Pisabarro A.G."/>
            <person name="Walton J.D."/>
            <person name="Blanchette R.A."/>
            <person name="Henrissat B."/>
            <person name="Martin F."/>
            <person name="Cullen D."/>
            <person name="Hibbett D.S."/>
            <person name="Grigoriev I.V."/>
        </authorList>
    </citation>
    <scope>NUCLEOTIDE SEQUENCE [LARGE SCALE GENOMIC DNA]</scope>
    <source>
        <strain evidence="3">CBS 339.88</strain>
    </source>
</reference>
<feature type="transmembrane region" description="Helical" evidence="1">
    <location>
        <begin position="80"/>
        <end position="98"/>
    </location>
</feature>
<name>A0A067TBG5_GALM3</name>